<evidence type="ECO:0000256" key="10">
    <source>
        <dbReference type="HAMAP-Rule" id="MF_00186"/>
    </source>
</evidence>
<dbReference type="EMBL" id="RPFW01000001">
    <property type="protein sequence ID" value="TVZ06656.1"/>
    <property type="molecule type" value="Genomic_DNA"/>
</dbReference>
<keyword evidence="6 10" id="KW-0319">Glycerol metabolism</keyword>
<evidence type="ECO:0000256" key="4">
    <source>
        <dbReference type="ARBA" id="ARBA00022741"/>
    </source>
</evidence>
<comment type="caution">
    <text evidence="10">Lacks conserved residue(s) required for the propagation of feature annotation.</text>
</comment>
<feature type="binding site" evidence="10">
    <location>
        <position position="19"/>
    </location>
    <ligand>
        <name>ATP</name>
        <dbReference type="ChEBI" id="CHEBI:30616"/>
    </ligand>
</feature>
<feature type="binding site" evidence="10">
    <location>
        <position position="306"/>
    </location>
    <ligand>
        <name>ATP</name>
        <dbReference type="ChEBI" id="CHEBI:30616"/>
    </ligand>
</feature>
<comment type="caution">
    <text evidence="14">The sequence shown here is derived from an EMBL/GenBank/DDBJ whole genome shotgun (WGS) entry which is preliminary data.</text>
</comment>
<keyword evidence="15" id="KW-1185">Reference proteome</keyword>
<feature type="binding site" evidence="10">
    <location>
        <position position="88"/>
    </location>
    <ligand>
        <name>sn-glycerol 3-phosphate</name>
        <dbReference type="ChEBI" id="CHEBI:57597"/>
    </ligand>
</feature>
<dbReference type="GO" id="GO:0005524">
    <property type="term" value="F:ATP binding"/>
    <property type="evidence" value="ECO:0007669"/>
    <property type="project" value="UniProtKB-UniRule"/>
</dbReference>
<evidence type="ECO:0000256" key="8">
    <source>
        <dbReference type="ARBA" id="ARBA00052101"/>
    </source>
</evidence>
<dbReference type="Pfam" id="PF02782">
    <property type="entry name" value="FGGY_C"/>
    <property type="match status" value="1"/>
</dbReference>
<feature type="binding site" evidence="10">
    <location>
        <position position="407"/>
    </location>
    <ligand>
        <name>ATP</name>
        <dbReference type="ChEBI" id="CHEBI:30616"/>
    </ligand>
</feature>
<dbReference type="PIRSF" id="PIRSF000538">
    <property type="entry name" value="GlpK"/>
    <property type="match status" value="1"/>
</dbReference>
<feature type="binding site" evidence="10">
    <location>
        <position position="20"/>
    </location>
    <ligand>
        <name>ATP</name>
        <dbReference type="ChEBI" id="CHEBI:30616"/>
    </ligand>
</feature>
<evidence type="ECO:0000256" key="11">
    <source>
        <dbReference type="RuleBase" id="RU003733"/>
    </source>
</evidence>
<feature type="binding site" evidence="10">
    <location>
        <position position="241"/>
    </location>
    <ligand>
        <name>glycerol</name>
        <dbReference type="ChEBI" id="CHEBI:17754"/>
    </ligand>
</feature>
<feature type="binding site" evidence="10">
    <location>
        <position position="138"/>
    </location>
    <ligand>
        <name>sn-glycerol 3-phosphate</name>
        <dbReference type="ChEBI" id="CHEBI:57597"/>
    </ligand>
</feature>
<evidence type="ECO:0000256" key="6">
    <source>
        <dbReference type="ARBA" id="ARBA00022798"/>
    </source>
</evidence>
<accession>A0A6P2C8K3</accession>
<evidence type="ECO:0000256" key="2">
    <source>
        <dbReference type="ARBA" id="ARBA00009156"/>
    </source>
</evidence>
<comment type="function">
    <text evidence="9 10">Key enzyme in the regulation of glycerol uptake and metabolism. Catalyzes the phosphorylation of glycerol to yield sn-glycerol 3-phosphate.</text>
</comment>
<dbReference type="InterPro" id="IPR000577">
    <property type="entry name" value="Carb_kinase_FGGY"/>
</dbReference>
<dbReference type="Proteomes" id="UP000460272">
    <property type="component" value="Unassembled WGS sequence"/>
</dbReference>
<feature type="binding site" evidence="10">
    <location>
        <position position="240"/>
    </location>
    <ligand>
        <name>glycerol</name>
        <dbReference type="ChEBI" id="CHEBI:17754"/>
    </ligand>
</feature>
<dbReference type="NCBIfam" id="NF000756">
    <property type="entry name" value="PRK00047.1"/>
    <property type="match status" value="1"/>
</dbReference>
<feature type="binding site" evidence="10">
    <location>
        <position position="240"/>
    </location>
    <ligand>
        <name>sn-glycerol 3-phosphate</name>
        <dbReference type="ChEBI" id="CHEBI:57597"/>
    </ligand>
</feature>
<comment type="activity regulation">
    <text evidence="10">Inhibited by fructose 1,6-bisphosphate (FBP).</text>
</comment>
<feature type="binding site" evidence="10">
    <location>
        <position position="18"/>
    </location>
    <ligand>
        <name>sn-glycerol 3-phosphate</name>
        <dbReference type="ChEBI" id="CHEBI:57597"/>
    </ligand>
</feature>
<dbReference type="Pfam" id="PF00370">
    <property type="entry name" value="FGGY_N"/>
    <property type="match status" value="1"/>
</dbReference>
<feature type="binding site" evidence="10">
    <location>
        <position position="18"/>
    </location>
    <ligand>
        <name>ATP</name>
        <dbReference type="ChEBI" id="CHEBI:30616"/>
    </ligand>
</feature>
<dbReference type="SUPFAM" id="SSF53067">
    <property type="entry name" value="Actin-like ATPase domain"/>
    <property type="match status" value="2"/>
</dbReference>
<dbReference type="OrthoDB" id="9805576at2"/>
<dbReference type="PANTHER" id="PTHR10196">
    <property type="entry name" value="SUGAR KINASE"/>
    <property type="match status" value="1"/>
</dbReference>
<dbReference type="GO" id="GO:0006072">
    <property type="term" value="P:glycerol-3-phosphate metabolic process"/>
    <property type="evidence" value="ECO:0007669"/>
    <property type="project" value="InterPro"/>
</dbReference>
<dbReference type="GO" id="GO:0019563">
    <property type="term" value="P:glycerol catabolic process"/>
    <property type="evidence" value="ECO:0007669"/>
    <property type="project" value="UniProtKB-UniRule"/>
</dbReference>
<comment type="pathway">
    <text evidence="1 10">Polyol metabolism; glycerol degradation via glycerol kinase pathway; sn-glycerol 3-phosphate from glycerol: step 1/1.</text>
</comment>
<feature type="binding site" evidence="10">
    <location>
        <position position="89"/>
    </location>
    <ligand>
        <name>sn-glycerol 3-phosphate</name>
        <dbReference type="ChEBI" id="CHEBI:57597"/>
    </ligand>
</feature>
<evidence type="ECO:0000256" key="7">
    <source>
        <dbReference type="ARBA" id="ARBA00022840"/>
    </source>
</evidence>
<evidence type="ECO:0000256" key="3">
    <source>
        <dbReference type="ARBA" id="ARBA00022679"/>
    </source>
</evidence>
<dbReference type="AlphaFoldDB" id="A0A6P2C8K3"/>
<feature type="binding site" evidence="10">
    <location>
        <position position="18"/>
    </location>
    <ligand>
        <name>ADP</name>
        <dbReference type="ChEBI" id="CHEBI:456216"/>
    </ligand>
</feature>
<dbReference type="UniPathway" id="UPA00618">
    <property type="reaction ID" value="UER00672"/>
</dbReference>
<dbReference type="GO" id="GO:0005829">
    <property type="term" value="C:cytosol"/>
    <property type="evidence" value="ECO:0007669"/>
    <property type="project" value="UniProtKB-ARBA"/>
</dbReference>
<dbReference type="FunFam" id="3.30.420.40:FF:000008">
    <property type="entry name" value="Glycerol kinase"/>
    <property type="match status" value="1"/>
</dbReference>
<gene>
    <name evidence="10 14" type="primary">glpK</name>
    <name evidence="14" type="ORF">EAS64_04540</name>
</gene>
<dbReference type="NCBIfam" id="TIGR01311">
    <property type="entry name" value="glycerol_kin"/>
    <property type="match status" value="1"/>
</dbReference>
<feature type="domain" description="Carbohydrate kinase FGGY N-terminal" evidence="12">
    <location>
        <begin position="10"/>
        <end position="247"/>
    </location>
</feature>
<keyword evidence="7 10" id="KW-0067">ATP-binding</keyword>
<dbReference type="FunFam" id="3.30.420.40:FF:000007">
    <property type="entry name" value="Glycerol kinase"/>
    <property type="match status" value="1"/>
</dbReference>
<feature type="binding site" evidence="10">
    <location>
        <position position="89"/>
    </location>
    <ligand>
        <name>glycerol</name>
        <dbReference type="ChEBI" id="CHEBI:17754"/>
    </ligand>
</feature>
<dbReference type="RefSeq" id="WP_145851409.1">
    <property type="nucleotide sequence ID" value="NZ_RPFW01000001.1"/>
</dbReference>
<dbReference type="InterPro" id="IPR043129">
    <property type="entry name" value="ATPase_NBD"/>
</dbReference>
<evidence type="ECO:0000256" key="1">
    <source>
        <dbReference type="ARBA" id="ARBA00005190"/>
    </source>
</evidence>
<feature type="binding site" evidence="10">
    <location>
        <position position="138"/>
    </location>
    <ligand>
        <name>glycerol</name>
        <dbReference type="ChEBI" id="CHEBI:17754"/>
    </ligand>
</feature>
<comment type="similarity">
    <text evidence="2 10 11">Belongs to the FGGY kinase family.</text>
</comment>
<proteinExistence type="inferred from homology"/>
<feature type="binding site" evidence="10">
    <location>
        <position position="88"/>
    </location>
    <ligand>
        <name>glycerol</name>
        <dbReference type="ChEBI" id="CHEBI:17754"/>
    </ligand>
</feature>
<evidence type="ECO:0000313" key="15">
    <source>
        <dbReference type="Proteomes" id="UP000460272"/>
    </source>
</evidence>
<sequence length="495" mass="53998">MRGTLPRQAYIAAIDQGTTSTRCIVFDQNGNIISVAQREHRQIYPKPGWVEHDAEEIWQAVRFVLAEAISMAQLETGRIVALGITNQRETTVLWDRRTGRPVAPAIVWQDTRTDSLLPGLAGEAELFTERTGLPPATYFSGPKIRWLLDQDSELRARAERGEILFGTMDSWLVWNLTGRHVTDVTNASRTMLMNLRTLQWDDELLAALDVPSAMLPEIRSSAEVYGRTSDGIPVAAALGDQQAALFGHVCFAPGEAKGTYGSGSFLLMNTGHDPVRSKHGLLTTVGYKIGQAPAVYALEGAIAVTGSLVQWLRDNLGLISTAAEVETLAMTVPDNGGCYFVPAFSGLFAPHWRSDARGVIAGLTAFVTKGHLARAVLEATAFQTREVVEAMNADSGLALTTLQADGGMTVDNLLMQTLADTLAVPVVRPMVAETTSLGAAYAAGLATGYWPDTDSLRANWHKAAEWHPAMDEGTRAREYRNWQRAVQRTLYWTES</sequence>
<feature type="binding site" evidence="10">
    <location>
        <position position="310"/>
    </location>
    <ligand>
        <name>ATP</name>
        <dbReference type="ChEBI" id="CHEBI:30616"/>
    </ligand>
</feature>
<dbReference type="Gene3D" id="3.30.420.40">
    <property type="match status" value="2"/>
</dbReference>
<keyword evidence="3 10" id="KW-0808">Transferase</keyword>
<evidence type="ECO:0000259" key="13">
    <source>
        <dbReference type="Pfam" id="PF02782"/>
    </source>
</evidence>
<protein>
    <recommendedName>
        <fullName evidence="10">Glycerol kinase</fullName>
        <ecNumber evidence="10">2.7.1.30</ecNumber>
    </recommendedName>
    <alternativeName>
        <fullName evidence="10">ATP:glycerol 3-phosphotransferase</fullName>
    </alternativeName>
    <alternativeName>
        <fullName evidence="10">Glycerokinase</fullName>
        <shortName evidence="10">GK</shortName>
    </alternativeName>
</protein>
<feature type="domain" description="Carbohydrate kinase FGGY C-terminal" evidence="13">
    <location>
        <begin position="258"/>
        <end position="446"/>
    </location>
</feature>
<dbReference type="EC" id="2.7.1.30" evidence="10"/>
<organism evidence="14 15">
    <name type="scientific">Trebonia kvetii</name>
    <dbReference type="NCBI Taxonomy" id="2480626"/>
    <lineage>
        <taxon>Bacteria</taxon>
        <taxon>Bacillati</taxon>
        <taxon>Actinomycetota</taxon>
        <taxon>Actinomycetes</taxon>
        <taxon>Streptosporangiales</taxon>
        <taxon>Treboniaceae</taxon>
        <taxon>Trebonia</taxon>
    </lineage>
</organism>
<keyword evidence="5 10" id="KW-0418">Kinase</keyword>
<feature type="binding site" evidence="10">
    <location>
        <position position="306"/>
    </location>
    <ligand>
        <name>ADP</name>
        <dbReference type="ChEBI" id="CHEBI:456216"/>
    </ligand>
</feature>
<evidence type="ECO:0000259" key="12">
    <source>
        <dbReference type="Pfam" id="PF00370"/>
    </source>
</evidence>
<evidence type="ECO:0000256" key="5">
    <source>
        <dbReference type="ARBA" id="ARBA00022777"/>
    </source>
</evidence>
<reference evidence="14 15" key="1">
    <citation type="submission" date="2018-11" db="EMBL/GenBank/DDBJ databases">
        <title>Trebonia kvetii gen.nov., sp.nov., a novel acidophilic actinobacterium, and proposal of the new actinobacterial family Treboniaceae fam. nov.</title>
        <authorList>
            <person name="Rapoport D."/>
            <person name="Sagova-Mareckova M."/>
            <person name="Sedlacek I."/>
            <person name="Provaznik J."/>
            <person name="Kralova S."/>
            <person name="Pavlinic D."/>
            <person name="Benes V."/>
            <person name="Kopecky J."/>
        </authorList>
    </citation>
    <scope>NUCLEOTIDE SEQUENCE [LARGE SCALE GENOMIC DNA]</scope>
    <source>
        <strain evidence="14 15">15Tr583</strain>
    </source>
</reference>
<dbReference type="PROSITE" id="PS00933">
    <property type="entry name" value="FGGY_KINASES_1"/>
    <property type="match status" value="1"/>
</dbReference>
<comment type="catalytic activity">
    <reaction evidence="8 10">
        <text>glycerol + ATP = sn-glycerol 3-phosphate + ADP + H(+)</text>
        <dbReference type="Rhea" id="RHEA:21644"/>
        <dbReference type="ChEBI" id="CHEBI:15378"/>
        <dbReference type="ChEBI" id="CHEBI:17754"/>
        <dbReference type="ChEBI" id="CHEBI:30616"/>
        <dbReference type="ChEBI" id="CHEBI:57597"/>
        <dbReference type="ChEBI" id="CHEBI:456216"/>
        <dbReference type="EC" id="2.7.1.30"/>
    </reaction>
</comment>
<dbReference type="PANTHER" id="PTHR10196:SF69">
    <property type="entry name" value="GLYCEROL KINASE"/>
    <property type="match status" value="1"/>
</dbReference>
<dbReference type="GO" id="GO:0004370">
    <property type="term" value="F:glycerol kinase activity"/>
    <property type="evidence" value="ECO:0007669"/>
    <property type="project" value="UniProtKB-UniRule"/>
</dbReference>
<feature type="binding site" evidence="10">
    <location>
        <position position="22"/>
    </location>
    <ligand>
        <name>ADP</name>
        <dbReference type="ChEBI" id="CHEBI:456216"/>
    </ligand>
</feature>
<dbReference type="HAMAP" id="MF_00186">
    <property type="entry name" value="Glycerol_kin"/>
    <property type="match status" value="1"/>
</dbReference>
<dbReference type="InterPro" id="IPR018484">
    <property type="entry name" value="FGGY_N"/>
</dbReference>
<evidence type="ECO:0000313" key="14">
    <source>
        <dbReference type="EMBL" id="TVZ06656.1"/>
    </source>
</evidence>
<evidence type="ECO:0000256" key="9">
    <source>
        <dbReference type="ARBA" id="ARBA00054633"/>
    </source>
</evidence>
<dbReference type="CDD" id="cd07769">
    <property type="entry name" value="ASKHA_NBD_FGGY_GK"/>
    <property type="match status" value="1"/>
</dbReference>
<keyword evidence="4 10" id="KW-0547">Nucleotide-binding</keyword>
<name>A0A6P2C8K3_9ACTN</name>
<feature type="binding site" evidence="10">
    <location>
        <position position="407"/>
    </location>
    <ligand>
        <name>ADP</name>
        <dbReference type="ChEBI" id="CHEBI:456216"/>
    </ligand>
</feature>
<dbReference type="InterPro" id="IPR005999">
    <property type="entry name" value="Glycerol_kin"/>
</dbReference>
<dbReference type="PROSITE" id="PS00445">
    <property type="entry name" value="FGGY_KINASES_2"/>
    <property type="match status" value="1"/>
</dbReference>
<dbReference type="InterPro" id="IPR018485">
    <property type="entry name" value="FGGY_C"/>
</dbReference>
<dbReference type="InterPro" id="IPR018483">
    <property type="entry name" value="Carb_kinase_FGGY_CS"/>
</dbReference>